<gene>
    <name evidence="4" type="ORF">BKK80_25555</name>
    <name evidence="5" type="ORF">BKK80_25590</name>
</gene>
<keyword evidence="6" id="KW-1185">Reference proteome</keyword>
<dbReference type="RefSeq" id="WP_071071826.1">
    <property type="nucleotide sequence ID" value="NZ_CP017755.1"/>
</dbReference>
<dbReference type="PANTHER" id="PTHR30319">
    <property type="entry name" value="PHENYLACETIC ACID REGULATOR-RELATED TRANSCRIPTIONAL REPRESSOR"/>
    <property type="match status" value="1"/>
</dbReference>
<feature type="domain" description="Transcriptional repressor PaaX-like central Cas2-like" evidence="3">
    <location>
        <begin position="114"/>
        <end position="188"/>
    </location>
</feature>
<organism evidence="5 6">
    <name type="scientific">Cupriavidus malaysiensis</name>
    <dbReference type="NCBI Taxonomy" id="367825"/>
    <lineage>
        <taxon>Bacteria</taxon>
        <taxon>Pseudomonadati</taxon>
        <taxon>Pseudomonadota</taxon>
        <taxon>Betaproteobacteria</taxon>
        <taxon>Burkholderiales</taxon>
        <taxon>Burkholderiaceae</taxon>
        <taxon>Cupriavidus</taxon>
    </lineage>
</organism>
<dbReference type="Proteomes" id="UP000177515">
    <property type="component" value="Chromosome 2"/>
</dbReference>
<dbReference type="Pfam" id="PF07848">
    <property type="entry name" value="PaaX"/>
    <property type="match status" value="1"/>
</dbReference>
<feature type="domain" description="Transcriptional repressor PaaX-like N-terminal" evidence="1">
    <location>
        <begin position="30"/>
        <end position="96"/>
    </location>
</feature>
<dbReference type="Gene3D" id="1.10.10.10">
    <property type="entry name" value="Winged helix-like DNA-binding domain superfamily/Winged helix DNA-binding domain"/>
    <property type="match status" value="1"/>
</dbReference>
<sequence>MAKAATTKARQVSWEELSAGLAGQVPFSPKAIISTVFGDMLSPGRGSVWLSSIVQLVSAFGLEASHVRTAALRLVYDGWLDAVRSGKYSYYSLSKETFENTRDYFERVYGEPRSAWDGSWQIVLFEPDNLDKRVVADLKLRLQWLGFGPFAPNLYAAPGNDPGACQHLVRELKIEGKVQILSATPASQMAPAPMEATIRKAWRLDAVEAGYRDFIALFGPVQAALSDGAIPPAAAFQVRTLLVLAYRRIVLQDPKLPLQLLPSSWAGTEAHALCRALYFQLLPPSEVFLAETVQTSEGVLAPVSDEVLRRFGGAPSAAPVLQGRRRAAKAPAA</sequence>
<evidence type="ECO:0000259" key="2">
    <source>
        <dbReference type="Pfam" id="PF08223"/>
    </source>
</evidence>
<dbReference type="EMBL" id="CP017755">
    <property type="protein sequence ID" value="AOZ09185.1"/>
    <property type="molecule type" value="Genomic_DNA"/>
</dbReference>
<dbReference type="InterPro" id="IPR011965">
    <property type="entry name" value="PaaX_trns_reg"/>
</dbReference>
<dbReference type="EMBL" id="CP017755">
    <property type="protein sequence ID" value="AOZ09192.1"/>
    <property type="molecule type" value="Genomic_DNA"/>
</dbReference>
<dbReference type="Gene3D" id="1.20.58.1460">
    <property type="match status" value="1"/>
</dbReference>
<proteinExistence type="predicted"/>
<evidence type="ECO:0008006" key="7">
    <source>
        <dbReference type="Google" id="ProtNLM"/>
    </source>
</evidence>
<reference evidence="5 6" key="1">
    <citation type="submission" date="2016-10" db="EMBL/GenBank/DDBJ databases">
        <title>Complete genome sequences of three Cupriavidus strains isolated from various Malaysian environments.</title>
        <authorList>
            <person name="Abdullah A.A.-A."/>
            <person name="Shafie N.A.H."/>
            <person name="Lau N.S."/>
        </authorList>
    </citation>
    <scope>NUCLEOTIDE SEQUENCE [LARGE SCALE GENOMIC DNA]</scope>
    <source>
        <strain evidence="5 6">USMAA1020</strain>
    </source>
</reference>
<dbReference type="Pfam" id="PF08223">
    <property type="entry name" value="PaaX_C"/>
    <property type="match status" value="1"/>
</dbReference>
<evidence type="ECO:0000313" key="5">
    <source>
        <dbReference type="EMBL" id="AOZ09192.1"/>
    </source>
</evidence>
<protein>
    <recommendedName>
        <fullName evidence="7">Phenylacetic acid degradation operon negative regulatory protein PaaX</fullName>
    </recommendedName>
</protein>
<evidence type="ECO:0000259" key="3">
    <source>
        <dbReference type="Pfam" id="PF20803"/>
    </source>
</evidence>
<dbReference type="InterPro" id="IPR036388">
    <property type="entry name" value="WH-like_DNA-bd_sf"/>
</dbReference>
<evidence type="ECO:0000313" key="4">
    <source>
        <dbReference type="EMBL" id="AOZ09185.1"/>
    </source>
</evidence>
<dbReference type="PIRSF" id="PIRSF020623">
    <property type="entry name" value="PaaX"/>
    <property type="match status" value="1"/>
</dbReference>
<name>A0ABN4TPE5_9BURK</name>
<dbReference type="Gene3D" id="3.30.70.2650">
    <property type="match status" value="1"/>
</dbReference>
<evidence type="ECO:0000259" key="1">
    <source>
        <dbReference type="Pfam" id="PF07848"/>
    </source>
</evidence>
<dbReference type="InterPro" id="IPR013225">
    <property type="entry name" value="PaaX_C"/>
</dbReference>
<dbReference type="Pfam" id="PF20803">
    <property type="entry name" value="PaaX_M"/>
    <property type="match status" value="1"/>
</dbReference>
<feature type="domain" description="Transcriptional repressor PaaX-like C-terminal" evidence="2">
    <location>
        <begin position="202"/>
        <end position="290"/>
    </location>
</feature>
<evidence type="ECO:0000313" key="6">
    <source>
        <dbReference type="Proteomes" id="UP000177515"/>
    </source>
</evidence>
<dbReference type="InterPro" id="IPR048846">
    <property type="entry name" value="PaaX-like_central"/>
</dbReference>
<dbReference type="PANTHER" id="PTHR30319:SF1">
    <property type="entry name" value="TRANSCRIPTIONAL REPRESSOR PAAX"/>
    <property type="match status" value="1"/>
</dbReference>
<dbReference type="InterPro" id="IPR012906">
    <property type="entry name" value="PaaX-like_N"/>
</dbReference>
<accession>A0ABN4TPE5</accession>